<evidence type="ECO:0000313" key="8">
    <source>
        <dbReference type="Proteomes" id="UP000076798"/>
    </source>
</evidence>
<feature type="compositionally biased region" description="Low complexity" evidence="5">
    <location>
        <begin position="570"/>
        <end position="603"/>
    </location>
</feature>
<name>A0A166CPJ5_9AGAM</name>
<dbReference type="Gene3D" id="1.20.1270.10">
    <property type="match status" value="1"/>
</dbReference>
<dbReference type="PANTHER" id="PTHR45639:SF3">
    <property type="entry name" value="HYPOXIA UP-REGULATED PROTEIN 1"/>
    <property type="match status" value="1"/>
</dbReference>
<dbReference type="GO" id="GO:0034663">
    <property type="term" value="C:endoplasmic reticulum chaperone complex"/>
    <property type="evidence" value="ECO:0007669"/>
    <property type="project" value="TreeGrafter"/>
</dbReference>
<dbReference type="SUPFAM" id="SSF53067">
    <property type="entry name" value="Actin-like ATPase domain"/>
    <property type="match status" value="2"/>
</dbReference>
<dbReference type="GO" id="GO:0030968">
    <property type="term" value="P:endoplasmic reticulum unfolded protein response"/>
    <property type="evidence" value="ECO:0007669"/>
    <property type="project" value="TreeGrafter"/>
</dbReference>
<accession>A0A166CPJ5</accession>
<evidence type="ECO:0000256" key="5">
    <source>
        <dbReference type="SAM" id="MobiDB-lite"/>
    </source>
</evidence>
<evidence type="ECO:0000256" key="4">
    <source>
        <dbReference type="ARBA" id="ARBA00023186"/>
    </source>
</evidence>
<keyword evidence="4" id="KW-0143">Chaperone</keyword>
<keyword evidence="8" id="KW-1185">Reference proteome</keyword>
<organism evidence="7 8">
    <name type="scientific">Sistotremastrum suecicum HHB10207 ss-3</name>
    <dbReference type="NCBI Taxonomy" id="1314776"/>
    <lineage>
        <taxon>Eukaryota</taxon>
        <taxon>Fungi</taxon>
        <taxon>Dikarya</taxon>
        <taxon>Basidiomycota</taxon>
        <taxon>Agaricomycotina</taxon>
        <taxon>Agaricomycetes</taxon>
        <taxon>Sistotremastrales</taxon>
        <taxon>Sistotremastraceae</taxon>
        <taxon>Sistotremastrum</taxon>
    </lineage>
</organism>
<dbReference type="Pfam" id="PF00012">
    <property type="entry name" value="HSP70"/>
    <property type="match status" value="1"/>
</dbReference>
<dbReference type="InterPro" id="IPR029048">
    <property type="entry name" value="HSP70_C_sf"/>
</dbReference>
<dbReference type="STRING" id="1314776.A0A166CPJ5"/>
<dbReference type="Gene3D" id="3.90.640.10">
    <property type="entry name" value="Actin, Chain A, domain 4"/>
    <property type="match status" value="1"/>
</dbReference>
<dbReference type="PRINTS" id="PR00301">
    <property type="entry name" value="HEATSHOCK70"/>
</dbReference>
<evidence type="ECO:0000256" key="6">
    <source>
        <dbReference type="SAM" id="SignalP"/>
    </source>
</evidence>
<gene>
    <name evidence="7" type="ORF">SISSUDRAFT_1022492</name>
</gene>
<keyword evidence="6" id="KW-0732">Signal</keyword>
<feature type="region of interest" description="Disordered" evidence="5">
    <location>
        <begin position="831"/>
        <end position="886"/>
    </location>
</feature>
<keyword evidence="2" id="KW-0256">Endoplasmic reticulum</keyword>
<keyword evidence="3" id="KW-0067">ATP-binding</keyword>
<dbReference type="AlphaFoldDB" id="A0A166CPJ5"/>
<proteinExistence type="predicted"/>
<dbReference type="Gene3D" id="3.30.30.30">
    <property type="match status" value="1"/>
</dbReference>
<dbReference type="OrthoDB" id="10262720at2759"/>
<dbReference type="GO" id="GO:0140662">
    <property type="term" value="F:ATP-dependent protein folding chaperone"/>
    <property type="evidence" value="ECO:0007669"/>
    <property type="project" value="InterPro"/>
</dbReference>
<dbReference type="GO" id="GO:0005524">
    <property type="term" value="F:ATP binding"/>
    <property type="evidence" value="ECO:0007669"/>
    <property type="project" value="UniProtKB-KW"/>
</dbReference>
<protein>
    <submittedName>
        <fullName evidence="7">Actin-like ATPase domain-containing protein</fullName>
    </submittedName>
</protein>
<sequence>MTRLTLPYVFLFFSVSLFQLSSAALLAIDYGGDWIKASVMKPGVPFDVLLNRDSKRKIQSSVGWKKNDRLFASEAYNIATRFPTDSFNSLKFLLGRNFTDEQITSFYRQIAPAVELVETSRNTIGIRRGFNDNKKAAEWSVEELVAMKFAYIKELAESVGGPAEKVKDVVITVPPHFTQFERQAISDAVEIAGMKVLALVNDGTAVAVNYAMTRTFPKQEYHIIYDAGATGISATLVSFKTVDSETAKGKEATQIVVHGVGYDREASGTEMDRRLRDILGADFNSKHPWNDITRDQKGMAKLWKEAQRVKHVLSVNNEASVMVESIAYDIDYKSKVTKAKFEAACEDLHEKFVNPLYNALASAGLTWGEVESVILTGGASRTPMIQNVLKSVVGNKLATNVNADEAAVLGAAFYGASLSRVFKTKEIKVTDISPLPLQVSYVSESATKTRTIQTLVYPPGSKLGTRKTLTLRRKEDFNVTLEYGADAKGLPKGIVEIELTGVADAYNNLTERGAVDPVVKFNVSLSDSGFVSIQDAIMYGEIKDDTLTGKLKGLFGAGPTSQTEGTADAQPSDTESDSASSTESAQSSSTSETPAPEATAATEKVALNKKDQSTIHLEMDRYFKNIPPMNYVEKQRAKERLAAVDSMEASKRRKEDARNSLEAYLYRLRDLLGETDTPFVECSTEEERKTMSEKLDQVFEWMFESADSAGLLEFREKRNLLEDLEKKVQHRYKEREAFPQSLSDIQQAHWATRMFLQSAADNATADAEAGLPTKYTPEELKDVETKLKESEAWLNEGVEKQKAKAAHEDPVILTAEMKARGTTLQAHVMKLLKRKAPRPKKTTTSTSAESSTTPTATATSGTEESTTYITETSESTQTTEHSKDEL</sequence>
<evidence type="ECO:0000256" key="2">
    <source>
        <dbReference type="ARBA" id="ARBA00022824"/>
    </source>
</evidence>
<dbReference type="InterPro" id="IPR043129">
    <property type="entry name" value="ATPase_NBD"/>
</dbReference>
<dbReference type="EMBL" id="KV428078">
    <property type="protein sequence ID" value="KZT37679.1"/>
    <property type="molecule type" value="Genomic_DNA"/>
</dbReference>
<feature type="compositionally biased region" description="Basic residues" evidence="5">
    <location>
        <begin position="831"/>
        <end position="841"/>
    </location>
</feature>
<evidence type="ECO:0000313" key="7">
    <source>
        <dbReference type="EMBL" id="KZT37679.1"/>
    </source>
</evidence>
<dbReference type="PANTHER" id="PTHR45639">
    <property type="entry name" value="HSC70CB, ISOFORM G-RELATED"/>
    <property type="match status" value="1"/>
</dbReference>
<dbReference type="InterPro" id="IPR029047">
    <property type="entry name" value="HSP70_peptide-bd_sf"/>
</dbReference>
<dbReference type="Gene3D" id="3.30.420.40">
    <property type="match status" value="2"/>
</dbReference>
<dbReference type="InterPro" id="IPR013126">
    <property type="entry name" value="Hsp_70_fam"/>
</dbReference>
<feature type="chain" id="PRO_5007871770" evidence="6">
    <location>
        <begin position="24"/>
        <end position="886"/>
    </location>
</feature>
<keyword evidence="1" id="KW-0547">Nucleotide-binding</keyword>
<dbReference type="Gene3D" id="2.60.34.10">
    <property type="entry name" value="Substrate Binding Domain Of DNAk, Chain A, domain 1"/>
    <property type="match status" value="1"/>
</dbReference>
<dbReference type="CDD" id="cd10230">
    <property type="entry name" value="ASKHA_NBD_HSP70_HYOU1"/>
    <property type="match status" value="1"/>
</dbReference>
<evidence type="ECO:0000256" key="3">
    <source>
        <dbReference type="ARBA" id="ARBA00022840"/>
    </source>
</evidence>
<reference evidence="7 8" key="1">
    <citation type="journal article" date="2016" name="Mol. Biol. Evol.">
        <title>Comparative Genomics of Early-Diverging Mushroom-Forming Fungi Provides Insights into the Origins of Lignocellulose Decay Capabilities.</title>
        <authorList>
            <person name="Nagy L.G."/>
            <person name="Riley R."/>
            <person name="Tritt A."/>
            <person name="Adam C."/>
            <person name="Daum C."/>
            <person name="Floudas D."/>
            <person name="Sun H."/>
            <person name="Yadav J.S."/>
            <person name="Pangilinan J."/>
            <person name="Larsson K.H."/>
            <person name="Matsuura K."/>
            <person name="Barry K."/>
            <person name="Labutti K."/>
            <person name="Kuo R."/>
            <person name="Ohm R.A."/>
            <person name="Bhattacharya S.S."/>
            <person name="Shirouzu T."/>
            <person name="Yoshinaga Y."/>
            <person name="Martin F.M."/>
            <person name="Grigoriev I.V."/>
            <person name="Hibbett D.S."/>
        </authorList>
    </citation>
    <scope>NUCLEOTIDE SEQUENCE [LARGE SCALE GENOMIC DNA]</scope>
    <source>
        <strain evidence="7 8">HHB10207 ss-3</strain>
    </source>
</reference>
<evidence type="ECO:0000256" key="1">
    <source>
        <dbReference type="ARBA" id="ARBA00022741"/>
    </source>
</evidence>
<feature type="signal peptide" evidence="6">
    <location>
        <begin position="1"/>
        <end position="23"/>
    </location>
</feature>
<feature type="region of interest" description="Disordered" evidence="5">
    <location>
        <begin position="557"/>
        <end position="607"/>
    </location>
</feature>
<dbReference type="SUPFAM" id="SSF100934">
    <property type="entry name" value="Heat shock protein 70kD (HSP70), C-terminal subdomain"/>
    <property type="match status" value="1"/>
</dbReference>
<dbReference type="Proteomes" id="UP000076798">
    <property type="component" value="Unassembled WGS sequence"/>
</dbReference>
<dbReference type="FunFam" id="3.90.640.10:FF:000003">
    <property type="entry name" value="Molecular chaperone DnaK"/>
    <property type="match status" value="1"/>
</dbReference>
<feature type="compositionally biased region" description="Low complexity" evidence="5">
    <location>
        <begin position="842"/>
        <end position="879"/>
    </location>
</feature>